<evidence type="ECO:0000313" key="3">
    <source>
        <dbReference type="Proteomes" id="UP001396334"/>
    </source>
</evidence>
<evidence type="ECO:0000313" key="2">
    <source>
        <dbReference type="EMBL" id="KAK9026357.1"/>
    </source>
</evidence>
<organism evidence="2 3">
    <name type="scientific">Hibiscus sabdariffa</name>
    <name type="common">roselle</name>
    <dbReference type="NCBI Taxonomy" id="183260"/>
    <lineage>
        <taxon>Eukaryota</taxon>
        <taxon>Viridiplantae</taxon>
        <taxon>Streptophyta</taxon>
        <taxon>Embryophyta</taxon>
        <taxon>Tracheophyta</taxon>
        <taxon>Spermatophyta</taxon>
        <taxon>Magnoliopsida</taxon>
        <taxon>eudicotyledons</taxon>
        <taxon>Gunneridae</taxon>
        <taxon>Pentapetalae</taxon>
        <taxon>rosids</taxon>
        <taxon>malvids</taxon>
        <taxon>Malvales</taxon>
        <taxon>Malvaceae</taxon>
        <taxon>Malvoideae</taxon>
        <taxon>Hibiscus</taxon>
    </lineage>
</organism>
<protein>
    <submittedName>
        <fullName evidence="2">Uncharacterized protein</fullName>
    </submittedName>
</protein>
<proteinExistence type="predicted"/>
<feature type="region of interest" description="Disordered" evidence="1">
    <location>
        <begin position="1"/>
        <end position="23"/>
    </location>
</feature>
<dbReference type="Proteomes" id="UP001396334">
    <property type="component" value="Unassembled WGS sequence"/>
</dbReference>
<evidence type="ECO:0000256" key="1">
    <source>
        <dbReference type="SAM" id="MobiDB-lite"/>
    </source>
</evidence>
<reference evidence="2 3" key="1">
    <citation type="journal article" date="2024" name="G3 (Bethesda)">
        <title>Genome assembly of Hibiscus sabdariffa L. provides insights into metabolisms of medicinal natural products.</title>
        <authorList>
            <person name="Kim T."/>
        </authorList>
    </citation>
    <scope>NUCLEOTIDE SEQUENCE [LARGE SCALE GENOMIC DNA]</scope>
    <source>
        <strain evidence="2">TK-2024</strain>
        <tissue evidence="2">Old leaves</tissue>
    </source>
</reference>
<comment type="caution">
    <text evidence="2">The sequence shown here is derived from an EMBL/GenBank/DDBJ whole genome shotgun (WGS) entry which is preliminary data.</text>
</comment>
<dbReference type="EMBL" id="JBBPBN010000013">
    <property type="protein sequence ID" value="KAK9026357.1"/>
    <property type="molecule type" value="Genomic_DNA"/>
</dbReference>
<gene>
    <name evidence="2" type="ORF">V6N11_039198</name>
</gene>
<name>A0ABR2SMK8_9ROSI</name>
<keyword evidence="3" id="KW-1185">Reference proteome</keyword>
<sequence length="123" mass="13768">MISLTANAMATEAPSGENDPSAPMHNRLASILDSFLVCMSTVQSPAPIVNKTAGIGSELVLHQLPSRDYRSMKLKLAEVRAHRCSRVEVVVMEFQHQCHKGFQIPMIKKSLFWELGWFLEAEE</sequence>
<accession>A0ABR2SMK8</accession>